<evidence type="ECO:0000256" key="10">
    <source>
        <dbReference type="ARBA" id="ARBA00022833"/>
    </source>
</evidence>
<dbReference type="InterPro" id="IPR044066">
    <property type="entry name" value="TRIAD_supradom"/>
</dbReference>
<dbReference type="Gene3D" id="1.20.120.1750">
    <property type="match status" value="1"/>
</dbReference>
<dbReference type="EC" id="2.3.2.31" evidence="4"/>
<keyword evidence="10" id="KW-0862">Zinc</keyword>
<evidence type="ECO:0000256" key="2">
    <source>
        <dbReference type="ARBA" id="ARBA00004906"/>
    </source>
</evidence>
<proteinExistence type="inferred from homology"/>
<dbReference type="InterPro" id="IPR045840">
    <property type="entry name" value="Ariadne"/>
</dbReference>
<comment type="similarity">
    <text evidence="3">Belongs to the RBR family. Ariadne subfamily.</text>
</comment>
<keyword evidence="7" id="KW-0677">Repeat</keyword>
<reference evidence="14" key="1">
    <citation type="submission" date="2016-11" db="UniProtKB">
        <authorList>
            <consortium name="WormBaseParasite"/>
        </authorList>
    </citation>
    <scope>IDENTIFICATION</scope>
</reference>
<keyword evidence="8" id="KW-0863">Zinc-finger</keyword>
<dbReference type="SUPFAM" id="SSF57850">
    <property type="entry name" value="RING/U-box"/>
    <property type="match status" value="3"/>
</dbReference>
<dbReference type="Pfam" id="PF19422">
    <property type="entry name" value="Ariadne"/>
    <property type="match status" value="1"/>
</dbReference>
<dbReference type="SMART" id="SM00647">
    <property type="entry name" value="IBR"/>
    <property type="match status" value="2"/>
</dbReference>
<dbReference type="GO" id="GO:0016567">
    <property type="term" value="P:protein ubiquitination"/>
    <property type="evidence" value="ECO:0007669"/>
    <property type="project" value="InterPro"/>
</dbReference>
<dbReference type="Pfam" id="PF01485">
    <property type="entry name" value="IBR"/>
    <property type="match status" value="1"/>
</dbReference>
<dbReference type="InterPro" id="IPR048962">
    <property type="entry name" value="ARIH1-like_UBL"/>
</dbReference>
<dbReference type="FunFam" id="3.30.40.10:FF:000019">
    <property type="entry name" value="RBR-type E3 ubiquitin transferase"/>
    <property type="match status" value="1"/>
</dbReference>
<evidence type="ECO:0000256" key="9">
    <source>
        <dbReference type="ARBA" id="ARBA00022786"/>
    </source>
</evidence>
<dbReference type="eggNOG" id="KOG1815">
    <property type="taxonomic scope" value="Eukaryota"/>
</dbReference>
<dbReference type="InterPro" id="IPR013083">
    <property type="entry name" value="Znf_RING/FYVE/PHD"/>
</dbReference>
<evidence type="ECO:0000313" key="13">
    <source>
        <dbReference type="Proteomes" id="UP000095282"/>
    </source>
</evidence>
<dbReference type="STRING" id="1561998.A0A1I7UFF8"/>
<dbReference type="InterPro" id="IPR002867">
    <property type="entry name" value="IBR_dom"/>
</dbReference>
<dbReference type="Gene3D" id="3.30.40.10">
    <property type="entry name" value="Zinc/RING finger domain, C3HC4 (zinc finger)"/>
    <property type="match status" value="1"/>
</dbReference>
<organism evidence="13 14">
    <name type="scientific">Caenorhabditis tropicalis</name>
    <dbReference type="NCBI Taxonomy" id="1561998"/>
    <lineage>
        <taxon>Eukaryota</taxon>
        <taxon>Metazoa</taxon>
        <taxon>Ecdysozoa</taxon>
        <taxon>Nematoda</taxon>
        <taxon>Chromadorea</taxon>
        <taxon>Rhabditida</taxon>
        <taxon>Rhabditina</taxon>
        <taxon>Rhabditomorpha</taxon>
        <taxon>Rhabditoidea</taxon>
        <taxon>Rhabditidae</taxon>
        <taxon>Peloderinae</taxon>
        <taxon>Caenorhabditis</taxon>
    </lineage>
</organism>
<keyword evidence="5" id="KW-0808">Transferase</keyword>
<comment type="pathway">
    <text evidence="2">Protein modification; protein ubiquitination.</text>
</comment>
<comment type="catalytic activity">
    <reaction evidence="1">
        <text>[E2 ubiquitin-conjugating enzyme]-S-ubiquitinyl-L-cysteine + [acceptor protein]-L-lysine = [E2 ubiquitin-conjugating enzyme]-L-cysteine + [acceptor protein]-N(6)-ubiquitinyl-L-lysine.</text>
        <dbReference type="EC" id="2.3.2.31"/>
    </reaction>
</comment>
<accession>A0A1I7UFF8</accession>
<dbReference type="InterPro" id="IPR054694">
    <property type="entry name" value="Parkin-like_IBR"/>
</dbReference>
<dbReference type="FunFam" id="1.20.120.1750:FF:000007">
    <property type="entry name" value="RBR-type E3 ubiquitin transferase"/>
    <property type="match status" value="1"/>
</dbReference>
<keyword evidence="6" id="KW-0479">Metal-binding</keyword>
<evidence type="ECO:0000256" key="5">
    <source>
        <dbReference type="ARBA" id="ARBA00022679"/>
    </source>
</evidence>
<evidence type="ECO:0000256" key="6">
    <source>
        <dbReference type="ARBA" id="ARBA00022723"/>
    </source>
</evidence>
<evidence type="ECO:0000256" key="11">
    <source>
        <dbReference type="SAM" id="MobiDB-lite"/>
    </source>
</evidence>
<dbReference type="Pfam" id="PF21235">
    <property type="entry name" value="UBA_ARI1"/>
    <property type="match status" value="1"/>
</dbReference>
<evidence type="ECO:0000256" key="8">
    <source>
        <dbReference type="ARBA" id="ARBA00022771"/>
    </source>
</evidence>
<name>A0A1I7UFF8_9PELO</name>
<dbReference type="WBParaSite" id="Csp11.Scaffold629.g8781.t1">
    <property type="protein sequence ID" value="Csp11.Scaffold629.g8781.t1"/>
    <property type="gene ID" value="Csp11.Scaffold629.g8781"/>
</dbReference>
<evidence type="ECO:0000256" key="1">
    <source>
        <dbReference type="ARBA" id="ARBA00001798"/>
    </source>
</evidence>
<dbReference type="PROSITE" id="PS51873">
    <property type="entry name" value="TRIAD"/>
    <property type="match status" value="1"/>
</dbReference>
<protein>
    <recommendedName>
        <fullName evidence="4">RBR-type E3 ubiquitin transferase</fullName>
        <ecNumber evidence="4">2.3.2.31</ecNumber>
    </recommendedName>
</protein>
<evidence type="ECO:0000313" key="14">
    <source>
        <dbReference type="WBParaSite" id="Csp11.Scaffold629.g8781.t1"/>
    </source>
</evidence>
<sequence length="462" mass="53883">MSSDDEIYMDSESEEEQEEEVEDQILDEKGLRADMKQQIAEIQSTVEVSEGVGRLLLQKHKWNKDSLTDKFYESPDRITFLIESNVHPKECVPVETGEGDCDICCETTELVGLSCNHRCCKECWNSYLTEKIKEGQSEIECMDSRCKLLLDDEKVEEFLTDSSIIATFHRLILNKYVSSNVFLKWCPGVDCGKAVKSTHCDPHLVTCTCGTGFCFYCTNEWHDPVNCHHMRLWMKKCGENAETATWIINNTKDCPKCLAQIEKNGGCNYIRCTNPACGYQFCWICMNSWSVHAQAWYNCSSFDQAAESNREKYRTNLDRYIFYYNRYRGHQQSLKLESKLIRKVEKKMDKMQEKGMSFSDVQCLRHAVDVLSVCRQTMMLTYVFAYYLDKNNHSLIFEANQKDLEMATEQLSGFLERELEDEDLTTLKQSVQDKSRYVEHRRKRLLDHCADGNEQNHWVFIE</sequence>
<feature type="compositionally biased region" description="Acidic residues" evidence="11">
    <location>
        <begin position="1"/>
        <end position="25"/>
    </location>
</feature>
<keyword evidence="9" id="KW-0833">Ubl conjugation pathway</keyword>
<dbReference type="InterPro" id="IPR031127">
    <property type="entry name" value="E3_UB_ligase_RBR"/>
</dbReference>
<keyword evidence="13" id="KW-1185">Reference proteome</keyword>
<dbReference type="AlphaFoldDB" id="A0A1I7UFF8"/>
<evidence type="ECO:0000256" key="4">
    <source>
        <dbReference type="ARBA" id="ARBA00012251"/>
    </source>
</evidence>
<dbReference type="CDD" id="cd20343">
    <property type="entry name" value="BRcat_RBR_HHARI-like"/>
    <property type="match status" value="1"/>
</dbReference>
<dbReference type="CDD" id="cd16773">
    <property type="entry name" value="RING-HC_RBR_TRIAD1"/>
    <property type="match status" value="1"/>
</dbReference>
<dbReference type="Pfam" id="PF22605">
    <property type="entry name" value="IBR_2"/>
    <property type="match status" value="1"/>
</dbReference>
<feature type="region of interest" description="Disordered" evidence="11">
    <location>
        <begin position="1"/>
        <end position="26"/>
    </location>
</feature>
<dbReference type="GO" id="GO:0061630">
    <property type="term" value="F:ubiquitin protein ligase activity"/>
    <property type="evidence" value="ECO:0007669"/>
    <property type="project" value="UniProtKB-EC"/>
</dbReference>
<evidence type="ECO:0000256" key="7">
    <source>
        <dbReference type="ARBA" id="ARBA00022737"/>
    </source>
</evidence>
<dbReference type="PANTHER" id="PTHR11685">
    <property type="entry name" value="RBR FAMILY RING FINGER AND IBR DOMAIN-CONTAINING"/>
    <property type="match status" value="1"/>
</dbReference>
<dbReference type="Proteomes" id="UP000095282">
    <property type="component" value="Unplaced"/>
</dbReference>
<feature type="domain" description="RING-type" evidence="12">
    <location>
        <begin position="97"/>
        <end position="303"/>
    </location>
</feature>
<dbReference type="GO" id="GO:0008270">
    <property type="term" value="F:zinc ion binding"/>
    <property type="evidence" value="ECO:0007669"/>
    <property type="project" value="UniProtKB-KW"/>
</dbReference>
<evidence type="ECO:0000259" key="12">
    <source>
        <dbReference type="PROSITE" id="PS51873"/>
    </source>
</evidence>
<evidence type="ECO:0000256" key="3">
    <source>
        <dbReference type="ARBA" id="ARBA00005884"/>
    </source>
</evidence>